<feature type="repeat" description="TPR" evidence="1">
    <location>
        <begin position="455"/>
        <end position="488"/>
    </location>
</feature>
<feature type="transmembrane region" description="Helical" evidence="2">
    <location>
        <begin position="20"/>
        <end position="38"/>
    </location>
</feature>
<accession>A0A0E0GCY3</accession>
<protein>
    <recommendedName>
        <fullName evidence="3">Amidase domain-containing protein</fullName>
    </recommendedName>
</protein>
<keyword evidence="2" id="KW-0472">Membrane</keyword>
<feature type="domain" description="Amidase" evidence="3">
    <location>
        <begin position="76"/>
        <end position="182"/>
    </location>
</feature>
<keyword evidence="1" id="KW-0802">TPR repeat</keyword>
<keyword evidence="5" id="KW-1185">Reference proteome</keyword>
<organism evidence="4">
    <name type="scientific">Oryza nivara</name>
    <name type="common">Indian wild rice</name>
    <name type="synonym">Oryza sativa f. spontanea</name>
    <dbReference type="NCBI Taxonomy" id="4536"/>
    <lineage>
        <taxon>Eukaryota</taxon>
        <taxon>Viridiplantae</taxon>
        <taxon>Streptophyta</taxon>
        <taxon>Embryophyta</taxon>
        <taxon>Tracheophyta</taxon>
        <taxon>Spermatophyta</taxon>
        <taxon>Magnoliopsida</taxon>
        <taxon>Liliopsida</taxon>
        <taxon>Poales</taxon>
        <taxon>Poaceae</taxon>
        <taxon>BOP clade</taxon>
        <taxon>Oryzoideae</taxon>
        <taxon>Oryzeae</taxon>
        <taxon>Oryzinae</taxon>
        <taxon>Oryza</taxon>
    </lineage>
</organism>
<dbReference type="Gene3D" id="1.25.40.10">
    <property type="entry name" value="Tetratricopeptide repeat domain"/>
    <property type="match status" value="1"/>
</dbReference>
<dbReference type="InterPro" id="IPR011990">
    <property type="entry name" value="TPR-like_helical_dom_sf"/>
</dbReference>
<evidence type="ECO:0000259" key="3">
    <source>
        <dbReference type="Pfam" id="PF01425"/>
    </source>
</evidence>
<evidence type="ECO:0000313" key="5">
    <source>
        <dbReference type="Proteomes" id="UP000006591"/>
    </source>
</evidence>
<dbReference type="InterPro" id="IPR023631">
    <property type="entry name" value="Amidase_dom"/>
</dbReference>
<dbReference type="PANTHER" id="PTHR46310:SF4">
    <property type="entry name" value="OUTER ENVELOPE PROTEIN 64, MITOCHONDRIAL"/>
    <property type="match status" value="1"/>
</dbReference>
<name>A0A0E0GCY3_ORYNI</name>
<proteinExistence type="predicted"/>
<reference evidence="4" key="2">
    <citation type="submission" date="2018-04" db="EMBL/GenBank/DDBJ databases">
        <title>OnivRS2 (Oryza nivara Reference Sequence Version 2).</title>
        <authorList>
            <person name="Zhang J."/>
            <person name="Kudrna D."/>
            <person name="Lee S."/>
            <person name="Talag J."/>
            <person name="Rajasekar S."/>
            <person name="Welchert J."/>
            <person name="Hsing Y.-I."/>
            <person name="Wing R.A."/>
        </authorList>
    </citation>
    <scope>NUCLEOTIDE SEQUENCE [LARGE SCALE GENOMIC DNA]</scope>
    <source>
        <strain evidence="4">SL10</strain>
    </source>
</reference>
<dbReference type="PANTHER" id="PTHR46310">
    <property type="entry name" value="AMIDASE 1"/>
    <property type="match status" value="1"/>
</dbReference>
<evidence type="ECO:0000256" key="2">
    <source>
        <dbReference type="SAM" id="Phobius"/>
    </source>
</evidence>
<dbReference type="InterPro" id="IPR019734">
    <property type="entry name" value="TPR_rpt"/>
</dbReference>
<dbReference type="InterPro" id="IPR036928">
    <property type="entry name" value="AS_sf"/>
</dbReference>
<sequence>MDSSARSGGGGTGGYTSTRVWIVAGVAIAGAIVFVEAARRRRRWLRDRSEVPPDFGAFCYRFEIAPAPQPPPPAARQLLSGLTFAASDNFEIEGYVAGFGNPDWKRTHKAATRTAVPVTMLQKQGGTYVGSTVMDELGFGVSGGNLHNGTPINPASPSLFPGGSCSGSAVAVSAQLVDFALGWFARDPSVLHRVGDVLLPAATGGLTQTRQLFFADDCFQLLKVPNEKTVNVIENAIQTLPGYQPPKHINIGEYISSHVPSLKDFCEPTVEMLEGMSALKALSTVMLLLQRYEFKTNHEDWVNTVKPKLGPDTSTRVLQAVNSKSDNIKSLYIVRNELRAALKTLLKDTGILVLPTTAGYPLKRNARQRLSPGFEDRMSAFVGIATLSGCCQAVIPLGSHNDDPISLSLLAAHGSDKFLLRNVLYMFSSIKEQVVLASKLVTAPIINRDADFGAAELLKEKGNSAFKGRKWSKAVEFYSDAIKLNGTNATYYSNRAAAYLELSRYKQAEADCEQALLLDKKIIYVLNVKAYLRRGIAREAALNHQEALQGVTIFYLDITFY</sequence>
<dbReference type="SUPFAM" id="SSF75304">
    <property type="entry name" value="Amidase signature (AS) enzymes"/>
    <property type="match status" value="1"/>
</dbReference>
<keyword evidence="2" id="KW-0812">Transmembrane</keyword>
<keyword evidence="2" id="KW-1133">Transmembrane helix</keyword>
<dbReference type="Pfam" id="PF01425">
    <property type="entry name" value="Amidase"/>
    <property type="match status" value="1"/>
</dbReference>
<dbReference type="SMART" id="SM00028">
    <property type="entry name" value="TPR"/>
    <property type="match status" value="2"/>
</dbReference>
<dbReference type="AlphaFoldDB" id="A0A0E0GCY3"/>
<dbReference type="EnsemblPlants" id="ONIVA02G35060.2">
    <property type="protein sequence ID" value="ONIVA02G35060.2"/>
    <property type="gene ID" value="ONIVA02G35060"/>
</dbReference>
<dbReference type="Gene3D" id="3.90.1300.10">
    <property type="entry name" value="Amidase signature (AS) domain"/>
    <property type="match status" value="2"/>
</dbReference>
<dbReference type="PROSITE" id="PS50005">
    <property type="entry name" value="TPR"/>
    <property type="match status" value="1"/>
</dbReference>
<dbReference type="Proteomes" id="UP000006591">
    <property type="component" value="Chromosome 2"/>
</dbReference>
<evidence type="ECO:0000256" key="1">
    <source>
        <dbReference type="PROSITE-ProRule" id="PRU00339"/>
    </source>
</evidence>
<dbReference type="Gramene" id="ONIVA02G35060.2">
    <property type="protein sequence ID" value="ONIVA02G35060.2"/>
    <property type="gene ID" value="ONIVA02G35060"/>
</dbReference>
<dbReference type="SUPFAM" id="SSF48452">
    <property type="entry name" value="TPR-like"/>
    <property type="match status" value="1"/>
</dbReference>
<reference evidence="4" key="1">
    <citation type="submission" date="2015-04" db="UniProtKB">
        <authorList>
            <consortium name="EnsemblPlants"/>
        </authorList>
    </citation>
    <scope>IDENTIFICATION</scope>
    <source>
        <strain evidence="4">SL10</strain>
    </source>
</reference>
<evidence type="ECO:0000313" key="4">
    <source>
        <dbReference type="EnsemblPlants" id="ONIVA02G35060.2"/>
    </source>
</evidence>